<evidence type="ECO:0000313" key="1">
    <source>
        <dbReference type="EMBL" id="KAG5600024.1"/>
    </source>
</evidence>
<accession>A0A9J5YK23</accession>
<evidence type="ECO:0000313" key="2">
    <source>
        <dbReference type="Proteomes" id="UP000824120"/>
    </source>
</evidence>
<sequence>MQDVTLTTIQESQISEQEQQFAQHLAIVDYKWEGEEEDEDDRPILRPKVVSEARLDFNKKSYNEDQLVPEK</sequence>
<gene>
    <name evidence="1" type="ORF">H5410_031394</name>
</gene>
<keyword evidence="2" id="KW-1185">Reference proteome</keyword>
<dbReference type="EMBL" id="JACXVP010000006">
    <property type="protein sequence ID" value="KAG5600024.1"/>
    <property type="molecule type" value="Genomic_DNA"/>
</dbReference>
<name>A0A9J5YK23_SOLCO</name>
<comment type="caution">
    <text evidence="1">The sequence shown here is derived from an EMBL/GenBank/DDBJ whole genome shotgun (WGS) entry which is preliminary data.</text>
</comment>
<protein>
    <submittedName>
        <fullName evidence="1">Uncharacterized protein</fullName>
    </submittedName>
</protein>
<organism evidence="1 2">
    <name type="scientific">Solanum commersonii</name>
    <name type="common">Commerson's wild potato</name>
    <name type="synonym">Commerson's nightshade</name>
    <dbReference type="NCBI Taxonomy" id="4109"/>
    <lineage>
        <taxon>Eukaryota</taxon>
        <taxon>Viridiplantae</taxon>
        <taxon>Streptophyta</taxon>
        <taxon>Embryophyta</taxon>
        <taxon>Tracheophyta</taxon>
        <taxon>Spermatophyta</taxon>
        <taxon>Magnoliopsida</taxon>
        <taxon>eudicotyledons</taxon>
        <taxon>Gunneridae</taxon>
        <taxon>Pentapetalae</taxon>
        <taxon>asterids</taxon>
        <taxon>lamiids</taxon>
        <taxon>Solanales</taxon>
        <taxon>Solanaceae</taxon>
        <taxon>Solanoideae</taxon>
        <taxon>Solaneae</taxon>
        <taxon>Solanum</taxon>
    </lineage>
</organism>
<dbReference type="AlphaFoldDB" id="A0A9J5YK23"/>
<proteinExistence type="predicted"/>
<reference evidence="1 2" key="1">
    <citation type="submission" date="2020-09" db="EMBL/GenBank/DDBJ databases">
        <title>De no assembly of potato wild relative species, Solanum commersonii.</title>
        <authorList>
            <person name="Cho K."/>
        </authorList>
    </citation>
    <scope>NUCLEOTIDE SEQUENCE [LARGE SCALE GENOMIC DNA]</scope>
    <source>
        <strain evidence="1">LZ3.2</strain>
        <tissue evidence="1">Leaf</tissue>
    </source>
</reference>
<dbReference type="Proteomes" id="UP000824120">
    <property type="component" value="Chromosome 6"/>
</dbReference>